<keyword evidence="3 6" id="KW-0378">Hydrolase</keyword>
<dbReference type="EMBL" id="JAIRAU010000037">
    <property type="protein sequence ID" value="MBZ5713018.1"/>
    <property type="molecule type" value="Genomic_DNA"/>
</dbReference>
<keyword evidence="1" id="KW-0645">Protease</keyword>
<dbReference type="InterPro" id="IPR024079">
    <property type="entry name" value="MetalloPept_cat_dom_sf"/>
</dbReference>
<dbReference type="SUPFAM" id="SSF55486">
    <property type="entry name" value="Metalloproteases ('zincins'), catalytic domain"/>
    <property type="match status" value="1"/>
</dbReference>
<dbReference type="EC" id="3.4.24.-" evidence="6"/>
<evidence type="ECO:0000256" key="1">
    <source>
        <dbReference type="ARBA" id="ARBA00022670"/>
    </source>
</evidence>
<keyword evidence="4" id="KW-0862">Zinc</keyword>
<sequence>MDKQRSFCAVLVGALGSAIGSGGCELEAEDEVDAVESPSARGPEPNAVINQIVIEASVTQRHQPVWISKTTRAILDTSSSEANSASAVLWTPYTLTIQRVISGNAMAGATIGLWIPGGKKGDFLSGENVTIDYVFGHEHLTQGQTYNLTLVAIPAVTAPTGCVSCPTLPAATYAAQMSGGVQFPAPLDIALPGCPTWDSINTPLASALWGNFTHRVSEVDPAEDPDVVNLPSKVFALHSGLGSSGNDCDMATPVTEGIWMWEEAVYWNDPNAAWSRISMGAPENSNCNFNATDQVNCIRKGTMSIPVPCANPMPGQMCAAAARTHINAPWNSALDRATYTDTDIEINVTDFDFRWGPCHTPPFQSNYDLNKVIAHEVGHAWGLDHRNCGEDLMRADGLPAQMNARWINEEDVRRIELLYPYEKRCPTWDWLEYESCWCNVNTGCVHI</sequence>
<dbReference type="PROSITE" id="PS51257">
    <property type="entry name" value="PROKAR_LIPOPROTEIN"/>
    <property type="match status" value="1"/>
</dbReference>
<comment type="caution">
    <text evidence="6">The sequence shown here is derived from an EMBL/GenBank/DDBJ whole genome shotgun (WGS) entry which is preliminary data.</text>
</comment>
<evidence type="ECO:0000259" key="5">
    <source>
        <dbReference type="Pfam" id="PF00413"/>
    </source>
</evidence>
<evidence type="ECO:0000256" key="3">
    <source>
        <dbReference type="ARBA" id="ARBA00022801"/>
    </source>
</evidence>
<feature type="domain" description="Peptidase M10 metallopeptidase" evidence="5">
    <location>
        <begin position="336"/>
        <end position="419"/>
    </location>
</feature>
<protein>
    <submittedName>
        <fullName evidence="6">Matrixin family metalloprotease</fullName>
        <ecNumber evidence="6">3.4.24.-</ecNumber>
    </submittedName>
</protein>
<evidence type="ECO:0000256" key="4">
    <source>
        <dbReference type="ARBA" id="ARBA00022833"/>
    </source>
</evidence>
<dbReference type="InterPro" id="IPR001818">
    <property type="entry name" value="Pept_M10_metallopeptidase"/>
</dbReference>
<name>A0ABS7TXN6_9BACT</name>
<dbReference type="Gene3D" id="3.40.390.10">
    <property type="entry name" value="Collagenase (Catalytic Domain)"/>
    <property type="match status" value="1"/>
</dbReference>
<keyword evidence="7" id="KW-1185">Reference proteome</keyword>
<gene>
    <name evidence="6" type="ORF">K7C98_27595</name>
</gene>
<keyword evidence="6" id="KW-0482">Metalloprotease</keyword>
<keyword evidence="2" id="KW-0479">Metal-binding</keyword>
<accession>A0ABS7TXN6</accession>
<evidence type="ECO:0000313" key="6">
    <source>
        <dbReference type="EMBL" id="MBZ5713018.1"/>
    </source>
</evidence>
<dbReference type="RefSeq" id="WP_224194766.1">
    <property type="nucleotide sequence ID" value="NZ_JAIRAU010000037.1"/>
</dbReference>
<dbReference type="Pfam" id="PF00413">
    <property type="entry name" value="Peptidase_M10"/>
    <property type="match status" value="1"/>
</dbReference>
<dbReference type="GO" id="GO:0008237">
    <property type="term" value="F:metallopeptidase activity"/>
    <property type="evidence" value="ECO:0007669"/>
    <property type="project" value="UniProtKB-KW"/>
</dbReference>
<evidence type="ECO:0000256" key="2">
    <source>
        <dbReference type="ARBA" id="ARBA00022723"/>
    </source>
</evidence>
<reference evidence="6" key="1">
    <citation type="submission" date="2021-08" db="EMBL/GenBank/DDBJ databases">
        <authorList>
            <person name="Stevens D.C."/>
        </authorList>
    </citation>
    <scope>NUCLEOTIDE SEQUENCE</scope>
    <source>
        <strain evidence="6">DSM 53165</strain>
    </source>
</reference>
<proteinExistence type="predicted"/>
<organism evidence="6 7">
    <name type="scientific">Nannocystis pusilla</name>
    <dbReference type="NCBI Taxonomy" id="889268"/>
    <lineage>
        <taxon>Bacteria</taxon>
        <taxon>Pseudomonadati</taxon>
        <taxon>Myxococcota</taxon>
        <taxon>Polyangia</taxon>
        <taxon>Nannocystales</taxon>
        <taxon>Nannocystaceae</taxon>
        <taxon>Nannocystis</taxon>
    </lineage>
</organism>
<dbReference type="Proteomes" id="UP001139031">
    <property type="component" value="Unassembled WGS sequence"/>
</dbReference>
<evidence type="ECO:0000313" key="7">
    <source>
        <dbReference type="Proteomes" id="UP001139031"/>
    </source>
</evidence>